<gene>
    <name evidence="2" type="ORF">AS030_04725</name>
</gene>
<organism evidence="2 3">
    <name type="scientific">Fictibacillus enclensis</name>
    <dbReference type="NCBI Taxonomy" id="1017270"/>
    <lineage>
        <taxon>Bacteria</taxon>
        <taxon>Bacillati</taxon>
        <taxon>Bacillota</taxon>
        <taxon>Bacilli</taxon>
        <taxon>Bacillales</taxon>
        <taxon>Fictibacillaceae</taxon>
        <taxon>Fictibacillus</taxon>
    </lineage>
</organism>
<evidence type="ECO:0000313" key="3">
    <source>
        <dbReference type="Proteomes" id="UP000054099"/>
    </source>
</evidence>
<dbReference type="AlphaFoldDB" id="A0A0V8JCE7"/>
<feature type="region of interest" description="Disordered" evidence="1">
    <location>
        <begin position="1"/>
        <end position="27"/>
    </location>
</feature>
<proteinExistence type="predicted"/>
<name>A0A0V8JCE7_9BACL</name>
<dbReference type="Proteomes" id="UP000054099">
    <property type="component" value="Unassembled WGS sequence"/>
</dbReference>
<accession>A0A0V8JCE7</accession>
<evidence type="ECO:0000256" key="1">
    <source>
        <dbReference type="SAM" id="MobiDB-lite"/>
    </source>
</evidence>
<comment type="caution">
    <text evidence="2">The sequence shown here is derived from an EMBL/GenBank/DDBJ whole genome shotgun (WGS) entry which is preliminary data.</text>
</comment>
<reference evidence="2 3" key="1">
    <citation type="journal article" date="2014" name="Antonie Van Leeuwenhoek">
        <title>Fictibacillus enclensis sp. nov., isolated from marine sediment.</title>
        <authorList>
            <person name="Dastager S.G."/>
            <person name="Mawlankar R."/>
            <person name="Srinivasan K."/>
            <person name="Tang S.K."/>
            <person name="Lee J.C."/>
            <person name="Ramana V.V."/>
            <person name="Shouche Y.S."/>
        </authorList>
    </citation>
    <scope>NUCLEOTIDE SEQUENCE [LARGE SCALE GENOMIC DNA]</scope>
    <source>
        <strain evidence="2 3">NIO-1003</strain>
    </source>
</reference>
<evidence type="ECO:0000313" key="2">
    <source>
        <dbReference type="EMBL" id="KSU84834.1"/>
    </source>
</evidence>
<sequence length="131" mass="15437">MFNNQNPYYTQQHGQQQQTGYQQQGFQQQAYPNPQMIKKMQKLCRKNIQHFVSVTLLDGSMYDGFIEFMDGQNIYFASPIVDEGQNSERDNSDTELDYPYYGFVQPVRSYEIERFIIPLSNLGNVMPVTYY</sequence>
<protein>
    <submittedName>
        <fullName evidence="2">Uncharacterized protein</fullName>
    </submittedName>
</protein>
<dbReference type="RefSeq" id="WP_061968951.1">
    <property type="nucleotide sequence ID" value="NZ_FMAV01000001.1"/>
</dbReference>
<dbReference type="EMBL" id="LNQN01000001">
    <property type="protein sequence ID" value="KSU84834.1"/>
    <property type="molecule type" value="Genomic_DNA"/>
</dbReference>
<keyword evidence="3" id="KW-1185">Reference proteome</keyword>
<dbReference type="OrthoDB" id="2991597at2"/>